<evidence type="ECO:0000259" key="1">
    <source>
        <dbReference type="Pfam" id="PF11127"/>
    </source>
</evidence>
<dbReference type="RefSeq" id="WP_082848328.1">
    <property type="nucleotide sequence ID" value="NZ_LITT01000001.1"/>
</dbReference>
<evidence type="ECO:0000313" key="2">
    <source>
        <dbReference type="EMBL" id="OAA92396.1"/>
    </source>
</evidence>
<comment type="caution">
    <text evidence="2">The sequence shown here is derived from an EMBL/GenBank/DDBJ whole genome shotgun (WGS) entry which is preliminary data.</text>
</comment>
<dbReference type="OrthoDB" id="1809868at2"/>
<reference evidence="2 3" key="1">
    <citation type="journal article" date="2015" name="Biotechnol. Bioeng.">
        <title>Genome sequence and phenotypic characterization of Caulobacter segnis.</title>
        <authorList>
            <person name="Patel S."/>
            <person name="Fletcher B."/>
            <person name="Scott D.C."/>
            <person name="Ely B."/>
        </authorList>
    </citation>
    <scope>NUCLEOTIDE SEQUENCE [LARGE SCALE GENOMIC DNA]</scope>
    <source>
        <strain evidence="2 3">ERI-2</strain>
    </source>
</reference>
<proteinExistence type="predicted"/>
<dbReference type="AlphaFoldDB" id="A0A162LE90"/>
<dbReference type="Proteomes" id="UP000077407">
    <property type="component" value="Unassembled WGS sequence"/>
</dbReference>
<protein>
    <recommendedName>
        <fullName evidence="1">Inner membrane protein YgaP-like transmembrane domain-containing protein</fullName>
    </recommendedName>
</protein>
<dbReference type="InterPro" id="IPR021309">
    <property type="entry name" value="YgaP-like_TM"/>
</dbReference>
<name>A0A162LE90_9CLOT</name>
<evidence type="ECO:0000313" key="3">
    <source>
        <dbReference type="Proteomes" id="UP000077407"/>
    </source>
</evidence>
<accession>A0A162LE90</accession>
<dbReference type="PATRIC" id="fig|1538.10.peg.587"/>
<dbReference type="EMBL" id="LITT01000001">
    <property type="protein sequence ID" value="OAA92396.1"/>
    <property type="molecule type" value="Genomic_DNA"/>
</dbReference>
<organism evidence="2 3">
    <name type="scientific">Clostridium ljungdahlii</name>
    <dbReference type="NCBI Taxonomy" id="1538"/>
    <lineage>
        <taxon>Bacteria</taxon>
        <taxon>Bacillati</taxon>
        <taxon>Bacillota</taxon>
        <taxon>Clostridia</taxon>
        <taxon>Eubacteriales</taxon>
        <taxon>Clostridiaceae</taxon>
        <taxon>Clostridium</taxon>
    </lineage>
</organism>
<gene>
    <name evidence="2" type="ORF">WY13_00105</name>
</gene>
<feature type="domain" description="Inner membrane protein YgaP-like transmembrane" evidence="1">
    <location>
        <begin position="6"/>
        <end position="31"/>
    </location>
</feature>
<dbReference type="Pfam" id="PF11127">
    <property type="entry name" value="YgaP-like_TM"/>
    <property type="match status" value="1"/>
</dbReference>
<sequence length="32" mass="3484">MIISSKRNLGNADRIVRIILGSLLLVEGVIGY</sequence>